<dbReference type="PANTHER" id="PTHR16717">
    <property type="entry name" value="CYTOCHROME C OXIDASE POLYPEPTIDE VIII"/>
    <property type="match status" value="1"/>
</dbReference>
<dbReference type="AlphaFoldDB" id="A0A7N4NMK5"/>
<dbReference type="GO" id="GO:0006123">
    <property type="term" value="P:mitochondrial electron transport, cytochrome c to oxygen"/>
    <property type="evidence" value="ECO:0007669"/>
    <property type="project" value="UniProtKB-UniRule"/>
</dbReference>
<reference evidence="11 12" key="1">
    <citation type="journal article" date="2011" name="Proc. Natl. Acad. Sci. U.S.A.">
        <title>Genetic diversity and population structure of the endangered marsupial Sarcophilus harrisii (Tasmanian devil).</title>
        <authorList>
            <person name="Miller W."/>
            <person name="Hayes V.M."/>
            <person name="Ratan A."/>
            <person name="Petersen D.C."/>
            <person name="Wittekindt N.E."/>
            <person name="Miller J."/>
            <person name="Walenz B."/>
            <person name="Knight J."/>
            <person name="Qi J."/>
            <person name="Zhao F."/>
            <person name="Wang Q."/>
            <person name="Bedoya-Reina O.C."/>
            <person name="Katiyar N."/>
            <person name="Tomsho L.P."/>
            <person name="Kasson L.M."/>
            <person name="Hardie R.A."/>
            <person name="Woodbridge P."/>
            <person name="Tindall E.A."/>
            <person name="Bertelsen M.F."/>
            <person name="Dixon D."/>
            <person name="Pyecroft S."/>
            <person name="Helgen K.M."/>
            <person name="Lesk A.M."/>
            <person name="Pringle T.H."/>
            <person name="Patterson N."/>
            <person name="Zhang Y."/>
            <person name="Kreiss A."/>
            <person name="Woods G.M."/>
            <person name="Jones M.E."/>
            <person name="Schuster S.C."/>
        </authorList>
    </citation>
    <scope>NUCLEOTIDE SEQUENCE [LARGE SCALE GENOMIC DNA]</scope>
</reference>
<comment type="similarity">
    <text evidence="3 10">Belongs to the cytochrome c oxidase VIII family.</text>
</comment>
<keyword evidence="7 10" id="KW-1133">Transmembrane helix</keyword>
<reference evidence="11" key="3">
    <citation type="submission" date="2025-09" db="UniProtKB">
        <authorList>
            <consortium name="Ensembl"/>
        </authorList>
    </citation>
    <scope>IDENTIFICATION</scope>
</reference>
<evidence type="ECO:0000256" key="7">
    <source>
        <dbReference type="ARBA" id="ARBA00022989"/>
    </source>
</evidence>
<evidence type="ECO:0000256" key="8">
    <source>
        <dbReference type="ARBA" id="ARBA00023128"/>
    </source>
</evidence>
<dbReference type="Gene3D" id="4.10.81.10">
    <property type="entry name" value="Cytochrome c oxidase, subunit 8"/>
    <property type="match status" value="1"/>
</dbReference>
<sequence length="69" mass="7455">MLSLTRASRLLRASLRGRAVPRAPISSRPARDPTSPGEQAVAMAIIFFTFLGPSGWILSNIHSYKKSSG</sequence>
<keyword evidence="12" id="KW-1185">Reference proteome</keyword>
<dbReference type="InterPro" id="IPR036548">
    <property type="entry name" value="Cyt_c_oxidase_su8_sf"/>
</dbReference>
<dbReference type="PANTHER" id="PTHR16717:SF5">
    <property type="entry name" value="CYTOCHROME C OXIDASE SUBUNIT 8, ISOFORM A"/>
    <property type="match status" value="1"/>
</dbReference>
<dbReference type="GO" id="GO:0005743">
    <property type="term" value="C:mitochondrial inner membrane"/>
    <property type="evidence" value="ECO:0007669"/>
    <property type="project" value="UniProtKB-SubCell"/>
</dbReference>
<name>A0A7N4NMK5_SARHA</name>
<evidence type="ECO:0000256" key="4">
    <source>
        <dbReference type="ARBA" id="ARBA00022692"/>
    </source>
</evidence>
<accession>A0A7N4NMK5</accession>
<keyword evidence="9 10" id="KW-0472">Membrane</keyword>
<dbReference type="Pfam" id="PF02285">
    <property type="entry name" value="COX8"/>
    <property type="match status" value="1"/>
</dbReference>
<dbReference type="UniPathway" id="UPA00705"/>
<feature type="transmembrane region" description="Helical" evidence="10">
    <location>
        <begin position="40"/>
        <end position="58"/>
    </location>
</feature>
<keyword evidence="6 10" id="KW-0809">Transit peptide</keyword>
<protein>
    <recommendedName>
        <fullName evidence="10">Cytochrome c oxidase subunit 8</fullName>
    </recommendedName>
    <alternativeName>
        <fullName evidence="10">Cytochrome c oxidase polypeptide VIII</fullName>
    </alternativeName>
</protein>
<dbReference type="GO" id="GO:0045277">
    <property type="term" value="C:respiratory chain complex IV"/>
    <property type="evidence" value="ECO:0007669"/>
    <property type="project" value="UniProtKB-UniRule"/>
</dbReference>
<dbReference type="InParanoid" id="A0A7N4NMK5"/>
<proteinExistence type="inferred from homology"/>
<reference evidence="11" key="2">
    <citation type="submission" date="2025-08" db="UniProtKB">
        <authorList>
            <consortium name="Ensembl"/>
        </authorList>
    </citation>
    <scope>IDENTIFICATION</scope>
</reference>
<keyword evidence="4 10" id="KW-0812">Transmembrane</keyword>
<keyword evidence="8 10" id="KW-0496">Mitochondrion</keyword>
<comment type="pathway">
    <text evidence="2 10">Energy metabolism; oxidative phosphorylation.</text>
</comment>
<dbReference type="GeneTree" id="ENSGT00950000183650"/>
<dbReference type="Ensembl" id="ENSSHAT00000031435.1">
    <property type="protein sequence ID" value="ENSSHAP00000025644.1"/>
    <property type="gene ID" value="ENSSHAG00000023046.1"/>
</dbReference>
<evidence type="ECO:0000313" key="11">
    <source>
        <dbReference type="Ensembl" id="ENSSHAP00000025644.1"/>
    </source>
</evidence>
<evidence type="ECO:0000256" key="2">
    <source>
        <dbReference type="ARBA" id="ARBA00004673"/>
    </source>
</evidence>
<keyword evidence="5 10" id="KW-0999">Mitochondrion inner membrane</keyword>
<comment type="subunit">
    <text evidence="10">Component of the cytochrome c oxidase (complex IV, CIV), a multisubunit enzyme composed of 14 subunits. The complex is composed of a catalytic core of 3 subunits MT-CO1, MT-CO2 and MT-CO3, encoded in the mitochondrial DNA, and 11 supernumerary subunits COX4I, COX5A, COX5B, COX6A, COX6B, COX6C, COX7A, COX7B, COX7C, COX8 and NDUFA4, which are encoded in the nuclear genome. The complex exists as a monomer or a dimer and forms supercomplexes (SCs) in the inner mitochondrial membrane with NADH-ubiquinone oxidoreductase (complex I, CI) and ubiquinol-cytochrome c oxidoreductase (cytochrome b-c1 complex, complex III, CIII), resulting in different assemblies (supercomplex SCI(1)III(2)IV(1) and megacomplex MCI(2)III(2)IV(2)).</text>
</comment>
<dbReference type="InterPro" id="IPR003205">
    <property type="entry name" value="Cyt_c_oxidase_su8"/>
</dbReference>
<comment type="function">
    <text evidence="10">Component of the cytochrome c oxidase, the last enzyme in the mitochondrial electron transport chain which drives oxidative phosphorylation. The respiratory chain contains 3 multisubunit complexes succinate dehydrogenase (complex II, CII), ubiquinol-cytochrome c oxidoreductase (cytochrome b-c1 complex, complex III, CIII) and cytochrome c oxidase (complex IV, CIV), that cooperate to transfer electrons derived from NADH and succinate to molecular oxygen, creating an electrochemical gradient over the inner membrane that drives transmembrane transport and the ATP synthase. Cytochrome c oxidase is the component of the respiratory chain that catalyzes the reduction of oxygen to water. Electrons originating from reduced cytochrome c in the intermembrane space (IMS) are transferred via the dinuclear copper A center (CU(A)) of subunit 2 and heme A of subunit 1 to the active site in subunit 1, a binuclear center (BNC) formed by heme A3 and copper B (CU(B)). The BNC reduces molecular oxygen to 2 water molecules using 4 electrons from cytochrome c in the IMS and 4 protons from the mitochondrial matrix.</text>
</comment>
<evidence type="ECO:0000313" key="12">
    <source>
        <dbReference type="Proteomes" id="UP000007648"/>
    </source>
</evidence>
<organism evidence="11 12">
    <name type="scientific">Sarcophilus harrisii</name>
    <name type="common">Tasmanian devil</name>
    <name type="synonym">Sarcophilus laniarius</name>
    <dbReference type="NCBI Taxonomy" id="9305"/>
    <lineage>
        <taxon>Eukaryota</taxon>
        <taxon>Metazoa</taxon>
        <taxon>Chordata</taxon>
        <taxon>Craniata</taxon>
        <taxon>Vertebrata</taxon>
        <taxon>Euteleostomi</taxon>
        <taxon>Mammalia</taxon>
        <taxon>Metatheria</taxon>
        <taxon>Dasyuromorphia</taxon>
        <taxon>Dasyuridae</taxon>
        <taxon>Sarcophilus</taxon>
    </lineage>
</organism>
<evidence type="ECO:0000256" key="6">
    <source>
        <dbReference type="ARBA" id="ARBA00022946"/>
    </source>
</evidence>
<dbReference type="Proteomes" id="UP000007648">
    <property type="component" value="Unassembled WGS sequence"/>
</dbReference>
<evidence type="ECO:0000256" key="3">
    <source>
        <dbReference type="ARBA" id="ARBA00010117"/>
    </source>
</evidence>
<dbReference type="FunFam" id="4.10.81.10:FF:000001">
    <property type="entry name" value="Cytochrome c oxidase subunit 8B, mitochondrial"/>
    <property type="match status" value="1"/>
</dbReference>
<dbReference type="FunCoup" id="A0A7N4NMK5">
    <property type="interactions" value="321"/>
</dbReference>
<evidence type="ECO:0000256" key="10">
    <source>
        <dbReference type="RuleBase" id="RU368101"/>
    </source>
</evidence>
<evidence type="ECO:0000256" key="9">
    <source>
        <dbReference type="ARBA" id="ARBA00023136"/>
    </source>
</evidence>
<dbReference type="SUPFAM" id="SSF81431">
    <property type="entry name" value="Mitochondrial cytochrome c oxidase subunit VIIIb (aka IX)"/>
    <property type="match status" value="1"/>
</dbReference>
<evidence type="ECO:0000256" key="1">
    <source>
        <dbReference type="ARBA" id="ARBA00004434"/>
    </source>
</evidence>
<comment type="subcellular location">
    <subcellularLocation>
        <location evidence="1 10">Mitochondrion inner membrane</location>
        <topology evidence="1 10">Single-pass membrane protein</topology>
    </subcellularLocation>
</comment>
<evidence type="ECO:0000256" key="5">
    <source>
        <dbReference type="ARBA" id="ARBA00022792"/>
    </source>
</evidence>